<name>A0A1Y2K3Q4_9PROT</name>
<dbReference type="STRING" id="1434232.MAIT1_01809"/>
<gene>
    <name evidence="3" type="primary">rpfG</name>
    <name evidence="3" type="ORF">MAIT1_01809</name>
</gene>
<dbReference type="InterPro" id="IPR052020">
    <property type="entry name" value="Cyclic_di-GMP/3'3'-cGAMP_PDE"/>
</dbReference>
<dbReference type="InterPro" id="IPR000595">
    <property type="entry name" value="cNMP-bd_dom"/>
</dbReference>
<dbReference type="EMBL" id="LVJN01000020">
    <property type="protein sequence ID" value="OSM01774.1"/>
    <property type="molecule type" value="Genomic_DNA"/>
</dbReference>
<evidence type="ECO:0000313" key="4">
    <source>
        <dbReference type="Proteomes" id="UP000194003"/>
    </source>
</evidence>
<dbReference type="OrthoDB" id="9802066at2"/>
<organism evidence="3 4">
    <name type="scientific">Magnetofaba australis IT-1</name>
    <dbReference type="NCBI Taxonomy" id="1434232"/>
    <lineage>
        <taxon>Bacteria</taxon>
        <taxon>Pseudomonadati</taxon>
        <taxon>Pseudomonadota</taxon>
        <taxon>Magnetococcia</taxon>
        <taxon>Magnetococcales</taxon>
        <taxon>Magnetococcaceae</taxon>
        <taxon>Magnetofaba</taxon>
    </lineage>
</organism>
<evidence type="ECO:0000259" key="1">
    <source>
        <dbReference type="PROSITE" id="PS50042"/>
    </source>
</evidence>
<dbReference type="GO" id="GO:0008081">
    <property type="term" value="F:phosphoric diester hydrolase activity"/>
    <property type="evidence" value="ECO:0007669"/>
    <property type="project" value="UniProtKB-ARBA"/>
</dbReference>
<dbReference type="CDD" id="cd00038">
    <property type="entry name" value="CAP_ED"/>
    <property type="match status" value="1"/>
</dbReference>
<dbReference type="Gene3D" id="1.10.3210.10">
    <property type="entry name" value="Hypothetical protein af1432"/>
    <property type="match status" value="1"/>
</dbReference>
<dbReference type="InterPro" id="IPR037522">
    <property type="entry name" value="HD_GYP_dom"/>
</dbReference>
<dbReference type="SUPFAM" id="SSF51206">
    <property type="entry name" value="cAMP-binding domain-like"/>
    <property type="match status" value="1"/>
</dbReference>
<dbReference type="SMART" id="SM00471">
    <property type="entry name" value="HDc"/>
    <property type="match status" value="1"/>
</dbReference>
<evidence type="ECO:0000313" key="3">
    <source>
        <dbReference type="EMBL" id="OSM01774.1"/>
    </source>
</evidence>
<dbReference type="AlphaFoldDB" id="A0A1Y2K3Q4"/>
<dbReference type="InterPro" id="IPR014710">
    <property type="entry name" value="RmlC-like_jellyroll"/>
</dbReference>
<proteinExistence type="predicted"/>
<accession>A0A1Y2K3Q4</accession>
<feature type="domain" description="HD-GYP" evidence="2">
    <location>
        <begin position="154"/>
        <end position="351"/>
    </location>
</feature>
<keyword evidence="4" id="KW-1185">Reference proteome</keyword>
<sequence length="352" mass="38805">MVQIDEGVLGSIRLFRGVPREAVEKLLAVASEQELDTGNLLLSPQWSNDAMFIVLEGSLSVRFGGVDYPEARVIPEGGSVGEISILDRKTPSAFVVAREPTRVLSIREAQLWDVIDDSGRVAGNLLRMLSQWLRDNTVSIVELEQMVVARTRKIEETKQEIINRLGRAAEYKDNETSQHIRRMQLYCGAIGRVIGLNAKAVATLTAAAPMHDVGKIGIPDNILIKQGKLNESEFELVKSHPTIGAAILEGYSEEPLISARQIALTHHEKWDGTGYPNGLKGDEIPLYGRIAAIADVFDALTSKRPFKEAWPVSVAMQYIISQSGVHFDPKLVKALTEALPEMEIIQSEHPDP</sequence>
<reference evidence="3 4" key="1">
    <citation type="journal article" date="2016" name="BMC Genomics">
        <title>Combined genomic and structural analyses of a cultured magnetotactic bacterium reveals its niche adaptation to a dynamic environment.</title>
        <authorList>
            <person name="Araujo A.C."/>
            <person name="Morillo V."/>
            <person name="Cypriano J."/>
            <person name="Teixeira L.C."/>
            <person name="Leao P."/>
            <person name="Lyra S."/>
            <person name="Almeida L.G."/>
            <person name="Bazylinski D.A."/>
            <person name="Vasconcellos A.T."/>
            <person name="Abreu F."/>
            <person name="Lins U."/>
        </authorList>
    </citation>
    <scope>NUCLEOTIDE SEQUENCE [LARGE SCALE GENOMIC DNA]</scope>
    <source>
        <strain evidence="3 4">IT-1</strain>
    </source>
</reference>
<dbReference type="PROSITE" id="PS51832">
    <property type="entry name" value="HD_GYP"/>
    <property type="match status" value="1"/>
</dbReference>
<dbReference type="Proteomes" id="UP000194003">
    <property type="component" value="Unassembled WGS sequence"/>
</dbReference>
<dbReference type="PANTHER" id="PTHR45228:SF5">
    <property type="entry name" value="CYCLIC DI-GMP PHOSPHODIESTERASE VC_1348-RELATED"/>
    <property type="match status" value="1"/>
</dbReference>
<dbReference type="RefSeq" id="WP_158089518.1">
    <property type="nucleotide sequence ID" value="NZ_LVJN01000020.1"/>
</dbReference>
<dbReference type="InterPro" id="IPR018490">
    <property type="entry name" value="cNMP-bd_dom_sf"/>
</dbReference>
<comment type="caution">
    <text evidence="3">The sequence shown here is derived from an EMBL/GenBank/DDBJ whole genome shotgun (WGS) entry which is preliminary data.</text>
</comment>
<dbReference type="SUPFAM" id="SSF109604">
    <property type="entry name" value="HD-domain/PDEase-like"/>
    <property type="match status" value="1"/>
</dbReference>
<feature type="domain" description="Cyclic nucleotide-binding" evidence="1">
    <location>
        <begin position="14"/>
        <end position="115"/>
    </location>
</feature>
<dbReference type="Pfam" id="PF13487">
    <property type="entry name" value="HD_5"/>
    <property type="match status" value="1"/>
</dbReference>
<dbReference type="InterPro" id="IPR003607">
    <property type="entry name" value="HD/PDEase_dom"/>
</dbReference>
<dbReference type="CDD" id="cd00077">
    <property type="entry name" value="HDc"/>
    <property type="match status" value="1"/>
</dbReference>
<dbReference type="PROSITE" id="PS50042">
    <property type="entry name" value="CNMP_BINDING_3"/>
    <property type="match status" value="1"/>
</dbReference>
<dbReference type="Pfam" id="PF00027">
    <property type="entry name" value="cNMP_binding"/>
    <property type="match status" value="1"/>
</dbReference>
<dbReference type="PANTHER" id="PTHR45228">
    <property type="entry name" value="CYCLIC DI-GMP PHOSPHODIESTERASE TM_0186-RELATED"/>
    <property type="match status" value="1"/>
</dbReference>
<protein>
    <submittedName>
        <fullName evidence="3">Putative Cyclic di-GMP phosphodiesterase response regulator RpfG</fullName>
    </submittedName>
</protein>
<dbReference type="Gene3D" id="2.60.120.10">
    <property type="entry name" value="Jelly Rolls"/>
    <property type="match status" value="1"/>
</dbReference>
<evidence type="ECO:0000259" key="2">
    <source>
        <dbReference type="PROSITE" id="PS51832"/>
    </source>
</evidence>